<feature type="chain" id="PRO_5037279204" evidence="2">
    <location>
        <begin position="22"/>
        <end position="177"/>
    </location>
</feature>
<evidence type="ECO:0000313" key="4">
    <source>
        <dbReference type="EMBL" id="MBL6818504.1"/>
    </source>
</evidence>
<evidence type="ECO:0000259" key="3">
    <source>
        <dbReference type="Pfam" id="PF08547"/>
    </source>
</evidence>
<dbReference type="PANTHER" id="PTHR13194">
    <property type="entry name" value="COMPLEX I INTERMEDIATE-ASSOCIATED PROTEIN 30"/>
    <property type="match status" value="1"/>
</dbReference>
<dbReference type="PANTHER" id="PTHR13194:SF19">
    <property type="entry name" value="NAD(P)-BINDING ROSSMANN-FOLD SUPERFAMILY PROTEIN"/>
    <property type="match status" value="1"/>
</dbReference>
<dbReference type="InterPro" id="IPR039131">
    <property type="entry name" value="NDUFAF1"/>
</dbReference>
<accession>A0A937IE09</accession>
<sequence>MKKLYLSLLLSLFAVNSYTMIIDNLDDKRANWNAISDNVMGGISEVNFYQAEEGDVKFYRLEGSVSTANNGGFIQSVARFPFNAEDYTGIRIKIRGTNDDYYVWIRTPASRFPWDRYIASFKSNENWSVIEIPFTDFKKSNFYMPKRLNKSKLRTIAFAAYGKDFQAQLDIAQIELY</sequence>
<evidence type="ECO:0000256" key="1">
    <source>
        <dbReference type="ARBA" id="ARBA00007884"/>
    </source>
</evidence>
<proteinExistence type="inferred from homology"/>
<protein>
    <submittedName>
        <fullName evidence="4">CIA30 family protein</fullName>
    </submittedName>
</protein>
<evidence type="ECO:0000256" key="2">
    <source>
        <dbReference type="SAM" id="SignalP"/>
    </source>
</evidence>
<dbReference type="InterPro" id="IPR013857">
    <property type="entry name" value="NADH-UbQ_OxRdtase-assoc_prot30"/>
</dbReference>
<gene>
    <name evidence="4" type="ORF">ISQ64_03770</name>
</gene>
<dbReference type="InterPro" id="IPR008979">
    <property type="entry name" value="Galactose-bd-like_sf"/>
</dbReference>
<keyword evidence="2" id="KW-0732">Signal</keyword>
<name>A0A937IE09_9GAMM</name>
<dbReference type="SUPFAM" id="SSF49785">
    <property type="entry name" value="Galactose-binding domain-like"/>
    <property type="match status" value="1"/>
</dbReference>
<comment type="similarity">
    <text evidence="1">Belongs to the CIA30 family.</text>
</comment>
<organism evidence="4 5">
    <name type="scientific">SAR86 cluster bacterium</name>
    <dbReference type="NCBI Taxonomy" id="2030880"/>
    <lineage>
        <taxon>Bacteria</taxon>
        <taxon>Pseudomonadati</taxon>
        <taxon>Pseudomonadota</taxon>
        <taxon>Gammaproteobacteria</taxon>
        <taxon>SAR86 cluster</taxon>
    </lineage>
</organism>
<dbReference type="Proteomes" id="UP000711391">
    <property type="component" value="Unassembled WGS sequence"/>
</dbReference>
<feature type="domain" description="NADH:ubiquinone oxidoreductase intermediate-associated protein 30" evidence="3">
    <location>
        <begin position="28"/>
        <end position="163"/>
    </location>
</feature>
<dbReference type="Pfam" id="PF08547">
    <property type="entry name" value="CIA30"/>
    <property type="match status" value="1"/>
</dbReference>
<dbReference type="GO" id="GO:0010257">
    <property type="term" value="P:NADH dehydrogenase complex assembly"/>
    <property type="evidence" value="ECO:0007669"/>
    <property type="project" value="TreeGrafter"/>
</dbReference>
<dbReference type="Gene3D" id="2.60.120.430">
    <property type="entry name" value="Galactose-binding lectin"/>
    <property type="match status" value="1"/>
</dbReference>
<dbReference type="AlphaFoldDB" id="A0A937IE09"/>
<evidence type="ECO:0000313" key="5">
    <source>
        <dbReference type="Proteomes" id="UP000711391"/>
    </source>
</evidence>
<reference evidence="4" key="1">
    <citation type="submission" date="2020-10" db="EMBL/GenBank/DDBJ databases">
        <title>Microbiome of the Black Sea water column analyzed by genome centric metagenomics.</title>
        <authorList>
            <person name="Cabello-Yeves P.J."/>
            <person name="Callieri C."/>
            <person name="Picazo A."/>
            <person name="Mehrshad M."/>
            <person name="Haro-Moreno J.M."/>
            <person name="Roda-Garcia J."/>
            <person name="Dzembekova N."/>
            <person name="Slabakova V."/>
            <person name="Slabakova N."/>
            <person name="Moncheva S."/>
            <person name="Rodriguez-Valera F."/>
        </authorList>
    </citation>
    <scope>NUCLEOTIDE SEQUENCE</scope>
    <source>
        <strain evidence="4">BS307-5m-G50</strain>
    </source>
</reference>
<dbReference type="EMBL" id="JADHQD010000021">
    <property type="protein sequence ID" value="MBL6818504.1"/>
    <property type="molecule type" value="Genomic_DNA"/>
</dbReference>
<dbReference type="GO" id="GO:0051082">
    <property type="term" value="F:unfolded protein binding"/>
    <property type="evidence" value="ECO:0007669"/>
    <property type="project" value="TreeGrafter"/>
</dbReference>
<feature type="signal peptide" evidence="2">
    <location>
        <begin position="1"/>
        <end position="21"/>
    </location>
</feature>
<comment type="caution">
    <text evidence="4">The sequence shown here is derived from an EMBL/GenBank/DDBJ whole genome shotgun (WGS) entry which is preliminary data.</text>
</comment>